<organism evidence="1 2">
    <name type="scientific">Alcaligenes xylosoxydans xylosoxydans</name>
    <name type="common">Achromobacter xylosoxidans</name>
    <dbReference type="NCBI Taxonomy" id="85698"/>
    <lineage>
        <taxon>Bacteria</taxon>
        <taxon>Pseudomonadati</taxon>
        <taxon>Pseudomonadota</taxon>
        <taxon>Betaproteobacteria</taxon>
        <taxon>Burkholderiales</taxon>
        <taxon>Alcaligenaceae</taxon>
        <taxon>Achromobacter</taxon>
    </lineage>
</organism>
<dbReference type="EMBL" id="CP014060">
    <property type="protein sequence ID" value="AMG39436.1"/>
    <property type="molecule type" value="Genomic_DNA"/>
</dbReference>
<evidence type="ECO:0000313" key="1">
    <source>
        <dbReference type="EMBL" id="AMG39436.1"/>
    </source>
</evidence>
<protein>
    <submittedName>
        <fullName evidence="1">Uncharacterized protein</fullName>
    </submittedName>
</protein>
<dbReference type="Proteomes" id="UP000060602">
    <property type="component" value="Chromosome"/>
</dbReference>
<dbReference type="RefSeq" id="WP_006390414.1">
    <property type="nucleotide sequence ID" value="NZ_CP014060.2"/>
</dbReference>
<evidence type="ECO:0000313" key="2">
    <source>
        <dbReference type="Proteomes" id="UP000060602"/>
    </source>
</evidence>
<name>A0A0X8P3W7_ALCXX</name>
<accession>A0A0X8P3W7</accession>
<dbReference type="GeneID" id="92897958"/>
<proteinExistence type="predicted"/>
<reference evidence="2" key="1">
    <citation type="submission" date="2015-12" db="EMBL/GenBank/DDBJ databases">
        <title>FDA dAtabase for Regulatory Grade micrObial Sequences (FDA-ARGOS): Supporting development and validation of Infectious Disease Dx tests.</title>
        <authorList>
            <person name="Case J."/>
            <person name="Tallon L."/>
            <person name="Sadzewicz L."/>
            <person name="Sengamalay N."/>
            <person name="Ott S."/>
            <person name="Godinez A."/>
            <person name="Nagaraj S."/>
            <person name="Nadendla S."/>
            <person name="Sichtig H."/>
        </authorList>
    </citation>
    <scope>NUCLEOTIDE SEQUENCE [LARGE SCALE GENOMIC DNA]</scope>
    <source>
        <strain evidence="2">FDAARGOS_147</strain>
    </source>
</reference>
<gene>
    <name evidence="1" type="ORF">AL504_27580</name>
</gene>
<sequence length="87" mass="9451">MTSLINSPPSRSIWLSAFPRLSGVKNGDYLPLDRLCEATGLEGGQKLREVLAAAEREGLLLIDRGATPASYRATYALERQVTLFAAD</sequence>
<dbReference type="AlphaFoldDB" id="A0A0X8P3W7"/>